<name>A0ABR2QEY1_9ROSI</name>
<accession>A0ABR2QEY1</accession>
<reference evidence="1 2" key="1">
    <citation type="journal article" date="2024" name="G3 (Bethesda)">
        <title>Genome assembly of Hibiscus sabdariffa L. provides insights into metabolisms of medicinal natural products.</title>
        <authorList>
            <person name="Kim T."/>
        </authorList>
    </citation>
    <scope>NUCLEOTIDE SEQUENCE [LARGE SCALE GENOMIC DNA]</scope>
    <source>
        <strain evidence="1">TK-2024</strain>
        <tissue evidence="1">Old leaves</tissue>
    </source>
</reference>
<dbReference type="EMBL" id="JBBPBN010000040">
    <property type="protein sequence ID" value="KAK8999046.1"/>
    <property type="molecule type" value="Genomic_DNA"/>
</dbReference>
<comment type="caution">
    <text evidence="1">The sequence shown here is derived from an EMBL/GenBank/DDBJ whole genome shotgun (WGS) entry which is preliminary data.</text>
</comment>
<sequence length="141" mass="15635">MCGASILAAMDLLWKMEPITSLLQIFPTLVSVKINSQFVSIGKSGIKSAEKHKRIQKVMLASKIVLVWIQKMAHDICASAFLVLMATLISAVKPNQVELIARESRESWDITSFSIEHYTNCTSTSESDVLPLMSDRTRGAH</sequence>
<evidence type="ECO:0000313" key="2">
    <source>
        <dbReference type="Proteomes" id="UP001396334"/>
    </source>
</evidence>
<gene>
    <name evidence="1" type="ORF">V6N11_070224</name>
</gene>
<evidence type="ECO:0000313" key="1">
    <source>
        <dbReference type="EMBL" id="KAK8999046.1"/>
    </source>
</evidence>
<protein>
    <submittedName>
        <fullName evidence="1">Uncharacterized protein</fullName>
    </submittedName>
</protein>
<keyword evidence="2" id="KW-1185">Reference proteome</keyword>
<dbReference type="Proteomes" id="UP001396334">
    <property type="component" value="Unassembled WGS sequence"/>
</dbReference>
<proteinExistence type="predicted"/>
<organism evidence="1 2">
    <name type="scientific">Hibiscus sabdariffa</name>
    <name type="common">roselle</name>
    <dbReference type="NCBI Taxonomy" id="183260"/>
    <lineage>
        <taxon>Eukaryota</taxon>
        <taxon>Viridiplantae</taxon>
        <taxon>Streptophyta</taxon>
        <taxon>Embryophyta</taxon>
        <taxon>Tracheophyta</taxon>
        <taxon>Spermatophyta</taxon>
        <taxon>Magnoliopsida</taxon>
        <taxon>eudicotyledons</taxon>
        <taxon>Gunneridae</taxon>
        <taxon>Pentapetalae</taxon>
        <taxon>rosids</taxon>
        <taxon>malvids</taxon>
        <taxon>Malvales</taxon>
        <taxon>Malvaceae</taxon>
        <taxon>Malvoideae</taxon>
        <taxon>Hibiscus</taxon>
    </lineage>
</organism>